<dbReference type="OrthoDB" id="1253390at2"/>
<dbReference type="RefSeq" id="WP_090729594.1">
    <property type="nucleotide sequence ID" value="NZ_FOOU01000014.1"/>
</dbReference>
<organism evidence="3 4">
    <name type="scientific">Neptunomonas qingdaonensis</name>
    <dbReference type="NCBI Taxonomy" id="1045558"/>
    <lineage>
        <taxon>Bacteria</taxon>
        <taxon>Pseudomonadati</taxon>
        <taxon>Pseudomonadota</taxon>
        <taxon>Gammaproteobacteria</taxon>
        <taxon>Oceanospirillales</taxon>
        <taxon>Oceanospirillaceae</taxon>
        <taxon>Neptunomonas</taxon>
    </lineage>
</organism>
<reference evidence="4" key="1">
    <citation type="submission" date="2016-10" db="EMBL/GenBank/DDBJ databases">
        <authorList>
            <person name="Varghese N."/>
            <person name="Submissions S."/>
        </authorList>
    </citation>
    <scope>NUCLEOTIDE SEQUENCE [LARGE SCALE GENOMIC DNA]</scope>
    <source>
        <strain evidence="4">CGMCC 1.10971</strain>
    </source>
</reference>
<dbReference type="AlphaFoldDB" id="A0A1I2UTM0"/>
<sequence>MKKLALAAVIGSVIAAAPAQAAVMWDFNYNDAAGVGFNDAALGTARQGALETAANYVSSFLTSYDATIEMDVDGSIGGGGSSTLAAAGSKFNGASFAPGFTQQGDVMTKILGGADPTPSSGPDSADGEVTWNFIDFVWELDNDFQLGEFDFFSTAVHELLHAIGFASEITETGSDGYGTNPGDAGAWAPFDEFLTSFDGTSIINPADNSLLQSTWDLARLSGDGSQQSGCGAGLQFTGANAVAANGGNTVEIYSPTTWEGGSSGSHLDDNCYTNPGNVSTYMMEAQTIDGLGVRTISALEVGIMRDIGYTNFGVQANNTVPEPGTIYLMLGALLGLFGLKRQNSKVA</sequence>
<dbReference type="Pfam" id="PF07589">
    <property type="entry name" value="PEP-CTERM"/>
    <property type="match status" value="1"/>
</dbReference>
<keyword evidence="4" id="KW-1185">Reference proteome</keyword>
<protein>
    <submittedName>
        <fullName evidence="3">PEP-CTERM protein-sorting domain-containing protein</fullName>
    </submittedName>
</protein>
<proteinExistence type="predicted"/>
<dbReference type="SUPFAM" id="SSF55486">
    <property type="entry name" value="Metalloproteases ('zincins'), catalytic domain"/>
    <property type="match status" value="1"/>
</dbReference>
<dbReference type="InterPro" id="IPR013424">
    <property type="entry name" value="Ice-binding_C"/>
</dbReference>
<feature type="domain" description="Ice-binding protein C-terminal" evidence="2">
    <location>
        <begin position="319"/>
        <end position="341"/>
    </location>
</feature>
<evidence type="ECO:0000259" key="2">
    <source>
        <dbReference type="Pfam" id="PF07589"/>
    </source>
</evidence>
<evidence type="ECO:0000313" key="3">
    <source>
        <dbReference type="EMBL" id="SFG80485.1"/>
    </source>
</evidence>
<dbReference type="Proteomes" id="UP000198623">
    <property type="component" value="Unassembled WGS sequence"/>
</dbReference>
<dbReference type="NCBIfam" id="TIGR02595">
    <property type="entry name" value="PEP_CTERM"/>
    <property type="match status" value="1"/>
</dbReference>
<dbReference type="EMBL" id="FOOU01000014">
    <property type="protein sequence ID" value="SFG80485.1"/>
    <property type="molecule type" value="Genomic_DNA"/>
</dbReference>
<keyword evidence="1" id="KW-0732">Signal</keyword>
<evidence type="ECO:0000313" key="4">
    <source>
        <dbReference type="Proteomes" id="UP000198623"/>
    </source>
</evidence>
<evidence type="ECO:0000256" key="1">
    <source>
        <dbReference type="SAM" id="SignalP"/>
    </source>
</evidence>
<accession>A0A1I2UTM0</accession>
<name>A0A1I2UTM0_9GAMM</name>
<feature type="chain" id="PRO_5011635577" evidence="1">
    <location>
        <begin position="22"/>
        <end position="347"/>
    </location>
</feature>
<gene>
    <name evidence="3" type="ORF">SAMN05216175_11445</name>
</gene>
<feature type="signal peptide" evidence="1">
    <location>
        <begin position="1"/>
        <end position="21"/>
    </location>
</feature>
<dbReference type="STRING" id="1045558.SAMN05216175_11445"/>